<keyword evidence="1" id="KW-0560">Oxidoreductase</keyword>
<dbReference type="AlphaFoldDB" id="A0A2G1BPJ5"/>
<evidence type="ECO:0000313" key="2">
    <source>
        <dbReference type="Proteomes" id="UP000222163"/>
    </source>
</evidence>
<accession>A0A2G1BPJ5</accession>
<dbReference type="EMBL" id="PDUU01000741">
    <property type="protein sequence ID" value="PHN95960.1"/>
    <property type="molecule type" value="Genomic_DNA"/>
</dbReference>
<keyword evidence="1" id="KW-0223">Dioxygenase</keyword>
<dbReference type="Proteomes" id="UP000222163">
    <property type="component" value="Unassembled WGS sequence"/>
</dbReference>
<organism evidence="1 2">
    <name type="scientific">Tenacibaculum discolor</name>
    <dbReference type="NCBI Taxonomy" id="361581"/>
    <lineage>
        <taxon>Bacteria</taxon>
        <taxon>Pseudomonadati</taxon>
        <taxon>Bacteroidota</taxon>
        <taxon>Flavobacteriia</taxon>
        <taxon>Flavobacteriales</taxon>
        <taxon>Flavobacteriaceae</taxon>
        <taxon>Tenacibaculum</taxon>
    </lineage>
</organism>
<proteinExistence type="predicted"/>
<reference evidence="1 2" key="1">
    <citation type="journal article" date="2016" name="Nat. Commun.">
        <title>Microbial interactions lead to rapid micro-scale successions on model marine particles.</title>
        <authorList>
            <person name="Datta M.S."/>
            <person name="Sliwerska E."/>
            <person name="Gore J."/>
            <person name="Polz M.F."/>
            <person name="Cordero O.X."/>
        </authorList>
    </citation>
    <scope>NUCLEOTIDE SEQUENCE [LARGE SCALE GENOMIC DNA]</scope>
    <source>
        <strain evidence="1 2">4G03</strain>
    </source>
</reference>
<name>A0A2G1BPJ5_9FLAO</name>
<comment type="caution">
    <text evidence="1">The sequence shown here is derived from an EMBL/GenBank/DDBJ whole genome shotgun (WGS) entry which is preliminary data.</text>
</comment>
<gene>
    <name evidence="1" type="ORF">CSC81_17565</name>
</gene>
<dbReference type="SUPFAM" id="SSF51197">
    <property type="entry name" value="Clavaminate synthase-like"/>
    <property type="match status" value="1"/>
</dbReference>
<feature type="non-terminal residue" evidence="1">
    <location>
        <position position="54"/>
    </location>
</feature>
<sequence length="54" mass="6039">MGFPAFPTRQLTAEELKRYDEDGVIMVTGALDKNWVEMVEQGVEEARHAQSVTG</sequence>
<evidence type="ECO:0000313" key="1">
    <source>
        <dbReference type="EMBL" id="PHN95960.1"/>
    </source>
</evidence>
<dbReference type="GO" id="GO:0051213">
    <property type="term" value="F:dioxygenase activity"/>
    <property type="evidence" value="ECO:0007669"/>
    <property type="project" value="UniProtKB-KW"/>
</dbReference>
<protein>
    <submittedName>
        <fullName evidence="1">Phytanoyl-CoA dioxygenase</fullName>
    </submittedName>
</protein>